<dbReference type="RefSeq" id="WP_188856788.1">
    <property type="nucleotide sequence ID" value="NZ_BMOS01000009.1"/>
</dbReference>
<dbReference type="InterPro" id="IPR019832">
    <property type="entry name" value="Mn/Fe_SOD_C"/>
</dbReference>
<dbReference type="Pfam" id="PF00081">
    <property type="entry name" value="Sod_Fe_N"/>
    <property type="match status" value="1"/>
</dbReference>
<dbReference type="PANTHER" id="PTHR11404:SF6">
    <property type="entry name" value="SUPEROXIDE DISMUTASE [MN], MITOCHONDRIAL"/>
    <property type="match status" value="1"/>
</dbReference>
<proteinExistence type="inferred from homology"/>
<evidence type="ECO:0000313" key="8">
    <source>
        <dbReference type="Proteomes" id="UP000624041"/>
    </source>
</evidence>
<evidence type="ECO:0000256" key="3">
    <source>
        <dbReference type="ARBA" id="ARBA00022723"/>
    </source>
</evidence>
<reference evidence="7" key="2">
    <citation type="submission" date="2020-09" db="EMBL/GenBank/DDBJ databases">
        <authorList>
            <person name="Sun Q."/>
            <person name="Ohkuma M."/>
        </authorList>
    </citation>
    <scope>NUCLEOTIDE SEQUENCE</scope>
    <source>
        <strain evidence="7">JCM 17251</strain>
    </source>
</reference>
<dbReference type="SUPFAM" id="SSF46609">
    <property type="entry name" value="Fe,Mn superoxide dismutase (SOD), N-terminal domain"/>
    <property type="match status" value="1"/>
</dbReference>
<sequence>MNELYLQALKKWSDDVKKTIQMEDLPEETINTWGNWDEEIQASLENGVEQEQLIKLHQQGEELQRHLSDSSKELIRADYANHVLPPLPYAYDALEPYISEEIMRLHHLVHHQAYVNGLNKAEEEIYYRNHEPDMLRHWLREQAFNGSGHLLHSVFWKNMTPYSSKVPSKQIEQWINRDFGSFAHFKEGFTNVAKSVQGPGWAALLYDPVNHRLVIESIEKHQQNHLVSMIPLLVLDMWEHAYYLQYKTEKADYVEAWWNIVDWEDVNNRLLRAMNIRD</sequence>
<dbReference type="Gene3D" id="1.10.287.990">
    <property type="entry name" value="Fe,Mn superoxide dismutase (SOD) domain"/>
    <property type="match status" value="1"/>
</dbReference>
<feature type="domain" description="Manganese/iron superoxide dismutase N-terminal" evidence="5">
    <location>
        <begin position="82"/>
        <end position="160"/>
    </location>
</feature>
<keyword evidence="3" id="KW-0479">Metal-binding</keyword>
<dbReference type="InterPro" id="IPR050265">
    <property type="entry name" value="Fe/Mn_Superoxide_Dismutase"/>
</dbReference>
<keyword evidence="8" id="KW-1185">Reference proteome</keyword>
<dbReference type="FunFam" id="3.55.40.20:FF:000004">
    <property type="entry name" value="Superoxide dismutase [Fe]"/>
    <property type="match status" value="1"/>
</dbReference>
<reference evidence="7" key="1">
    <citation type="journal article" date="2014" name="Int. J. Syst. Evol. Microbiol.">
        <title>Complete genome sequence of Corynebacterium casei LMG S-19264T (=DSM 44701T), isolated from a smear-ripened cheese.</title>
        <authorList>
            <consortium name="US DOE Joint Genome Institute (JGI-PGF)"/>
            <person name="Walter F."/>
            <person name="Albersmeier A."/>
            <person name="Kalinowski J."/>
            <person name="Ruckert C."/>
        </authorList>
    </citation>
    <scope>NUCLEOTIDE SEQUENCE</scope>
    <source>
        <strain evidence="7">JCM 17251</strain>
    </source>
</reference>
<name>A0A917XW93_9BACI</name>
<evidence type="ECO:0000256" key="2">
    <source>
        <dbReference type="ARBA" id="ARBA00012682"/>
    </source>
</evidence>
<evidence type="ECO:0000259" key="5">
    <source>
        <dbReference type="Pfam" id="PF00081"/>
    </source>
</evidence>
<dbReference type="GO" id="GO:0046872">
    <property type="term" value="F:metal ion binding"/>
    <property type="evidence" value="ECO:0007669"/>
    <property type="project" value="UniProtKB-KW"/>
</dbReference>
<dbReference type="InterPro" id="IPR036314">
    <property type="entry name" value="SOD_C_sf"/>
</dbReference>
<evidence type="ECO:0000256" key="1">
    <source>
        <dbReference type="ARBA" id="ARBA00008714"/>
    </source>
</evidence>
<accession>A0A917XW93</accession>
<dbReference type="InterPro" id="IPR019833">
    <property type="entry name" value="Mn/Fe_SOD_BS"/>
</dbReference>
<comment type="caution">
    <text evidence="7">The sequence shown here is derived from an EMBL/GenBank/DDBJ whole genome shotgun (WGS) entry which is preliminary data.</text>
</comment>
<dbReference type="Gene3D" id="3.55.40.20">
    <property type="entry name" value="Iron/manganese superoxide dismutase, C-terminal domain"/>
    <property type="match status" value="1"/>
</dbReference>
<dbReference type="InterPro" id="IPR036324">
    <property type="entry name" value="Mn/Fe_SOD_N_sf"/>
</dbReference>
<dbReference type="SUPFAM" id="SSF54719">
    <property type="entry name" value="Fe,Mn superoxide dismutase (SOD), C-terminal domain"/>
    <property type="match status" value="1"/>
</dbReference>
<evidence type="ECO:0000256" key="4">
    <source>
        <dbReference type="ARBA" id="ARBA00023002"/>
    </source>
</evidence>
<dbReference type="AlphaFoldDB" id="A0A917XW93"/>
<dbReference type="EMBL" id="BMOS01000009">
    <property type="protein sequence ID" value="GGN56583.1"/>
    <property type="molecule type" value="Genomic_DNA"/>
</dbReference>
<dbReference type="GO" id="GO:0004784">
    <property type="term" value="F:superoxide dismutase activity"/>
    <property type="evidence" value="ECO:0007669"/>
    <property type="project" value="UniProtKB-EC"/>
</dbReference>
<protein>
    <recommendedName>
        <fullName evidence="2">superoxide dismutase</fullName>
        <ecNumber evidence="2">1.15.1.1</ecNumber>
    </recommendedName>
</protein>
<dbReference type="PANTHER" id="PTHR11404">
    <property type="entry name" value="SUPEROXIDE DISMUTASE 2"/>
    <property type="match status" value="1"/>
</dbReference>
<evidence type="ECO:0000259" key="6">
    <source>
        <dbReference type="Pfam" id="PF02777"/>
    </source>
</evidence>
<dbReference type="InterPro" id="IPR001189">
    <property type="entry name" value="Mn/Fe_SOD"/>
</dbReference>
<dbReference type="PRINTS" id="PR01703">
    <property type="entry name" value="MNSODISMTASE"/>
</dbReference>
<dbReference type="PROSITE" id="PS00088">
    <property type="entry name" value="SOD_MN"/>
    <property type="match status" value="1"/>
</dbReference>
<evidence type="ECO:0000313" key="7">
    <source>
        <dbReference type="EMBL" id="GGN56583.1"/>
    </source>
</evidence>
<dbReference type="InterPro" id="IPR019831">
    <property type="entry name" value="Mn/Fe_SOD_N"/>
</dbReference>
<dbReference type="Pfam" id="PF02777">
    <property type="entry name" value="Sod_Fe_C"/>
    <property type="match status" value="1"/>
</dbReference>
<feature type="domain" description="Manganese/iron superoxide dismutase C-terminal" evidence="6">
    <location>
        <begin position="167"/>
        <end position="269"/>
    </location>
</feature>
<dbReference type="Proteomes" id="UP000624041">
    <property type="component" value="Unassembled WGS sequence"/>
</dbReference>
<gene>
    <name evidence="7" type="primary">sodF</name>
    <name evidence="7" type="ORF">GCM10007971_16670</name>
</gene>
<dbReference type="EC" id="1.15.1.1" evidence="2"/>
<organism evidence="7 8">
    <name type="scientific">Oceanobacillus indicireducens</name>
    <dbReference type="NCBI Taxonomy" id="1004261"/>
    <lineage>
        <taxon>Bacteria</taxon>
        <taxon>Bacillati</taxon>
        <taxon>Bacillota</taxon>
        <taxon>Bacilli</taxon>
        <taxon>Bacillales</taxon>
        <taxon>Bacillaceae</taxon>
        <taxon>Oceanobacillus</taxon>
    </lineage>
</organism>
<comment type="similarity">
    <text evidence="1">Belongs to the iron/manganese superoxide dismutase family.</text>
</comment>
<keyword evidence="4" id="KW-0560">Oxidoreductase</keyword>